<name>A0A9X3J4I4_9BACT</name>
<dbReference type="GO" id="GO:0005886">
    <property type="term" value="C:plasma membrane"/>
    <property type="evidence" value="ECO:0007669"/>
    <property type="project" value="TreeGrafter"/>
</dbReference>
<keyword evidence="6 9" id="KW-1133">Transmembrane helix</keyword>
<keyword evidence="4 9" id="KW-0812">Transmembrane</keyword>
<evidence type="ECO:0000256" key="3">
    <source>
        <dbReference type="ARBA" id="ARBA00022679"/>
    </source>
</evidence>
<evidence type="ECO:0000256" key="5">
    <source>
        <dbReference type="ARBA" id="ARBA00022985"/>
    </source>
</evidence>
<dbReference type="AlphaFoldDB" id="A0A9X3J4I4"/>
<feature type="compositionally biased region" description="Pro residues" evidence="8">
    <location>
        <begin position="364"/>
        <end position="374"/>
    </location>
</feature>
<dbReference type="SUPFAM" id="SSF53448">
    <property type="entry name" value="Nucleotide-diphospho-sugar transferases"/>
    <property type="match status" value="1"/>
</dbReference>
<evidence type="ECO:0000256" key="9">
    <source>
        <dbReference type="SAM" id="Phobius"/>
    </source>
</evidence>
<evidence type="ECO:0000259" key="10">
    <source>
        <dbReference type="Pfam" id="PF00535"/>
    </source>
</evidence>
<protein>
    <submittedName>
        <fullName evidence="11">Glycosyltransferase family 2 protein</fullName>
    </submittedName>
</protein>
<reference evidence="11" key="1">
    <citation type="submission" date="2022-11" db="EMBL/GenBank/DDBJ databases">
        <title>Minimal conservation of predation-associated metabolite biosynthetic gene clusters underscores biosynthetic potential of Myxococcota including descriptions for ten novel species: Archangium lansinium sp. nov., Myxococcus landrumus sp. nov., Nannocystis bai.</title>
        <authorList>
            <person name="Ahearne A."/>
            <person name="Stevens C."/>
            <person name="Phillips K."/>
        </authorList>
    </citation>
    <scope>NUCLEOTIDE SEQUENCE</scope>
    <source>
        <strain evidence="11">Na p29</strain>
    </source>
</reference>
<evidence type="ECO:0000256" key="2">
    <source>
        <dbReference type="ARBA" id="ARBA00022676"/>
    </source>
</evidence>
<dbReference type="RefSeq" id="WP_267776951.1">
    <property type="nucleotide sequence ID" value="NZ_JAPNKE010000002.1"/>
</dbReference>
<proteinExistence type="predicted"/>
<feature type="transmembrane region" description="Helical" evidence="9">
    <location>
        <begin position="273"/>
        <end position="295"/>
    </location>
</feature>
<evidence type="ECO:0000256" key="7">
    <source>
        <dbReference type="ARBA" id="ARBA00023136"/>
    </source>
</evidence>
<keyword evidence="12" id="KW-1185">Reference proteome</keyword>
<keyword evidence="1" id="KW-1003">Cell membrane</keyword>
<dbReference type="InterPro" id="IPR029044">
    <property type="entry name" value="Nucleotide-diphossugar_trans"/>
</dbReference>
<dbReference type="Gene3D" id="3.90.550.10">
    <property type="entry name" value="Spore Coat Polysaccharide Biosynthesis Protein SpsA, Chain A"/>
    <property type="match status" value="1"/>
</dbReference>
<keyword evidence="5" id="KW-0448">Lipopolysaccharide biosynthesis</keyword>
<dbReference type="PANTHER" id="PTHR48090:SF3">
    <property type="entry name" value="UNDECAPRENYL-PHOSPHATE 4-DEOXY-4-FORMAMIDO-L-ARABINOSE TRANSFERASE"/>
    <property type="match status" value="1"/>
</dbReference>
<dbReference type="GO" id="GO:0099621">
    <property type="term" value="F:undecaprenyl-phosphate 4-deoxy-4-formamido-L-arabinose transferase activity"/>
    <property type="evidence" value="ECO:0007669"/>
    <property type="project" value="TreeGrafter"/>
</dbReference>
<evidence type="ECO:0000313" key="11">
    <source>
        <dbReference type="EMBL" id="MCY1013198.1"/>
    </source>
</evidence>
<feature type="region of interest" description="Disordered" evidence="8">
    <location>
        <begin position="325"/>
        <end position="374"/>
    </location>
</feature>
<evidence type="ECO:0000256" key="6">
    <source>
        <dbReference type="ARBA" id="ARBA00022989"/>
    </source>
</evidence>
<dbReference type="Pfam" id="PF00535">
    <property type="entry name" value="Glycos_transf_2"/>
    <property type="match status" value="1"/>
</dbReference>
<feature type="transmembrane region" description="Helical" evidence="9">
    <location>
        <begin position="236"/>
        <end position="261"/>
    </location>
</feature>
<evidence type="ECO:0000256" key="4">
    <source>
        <dbReference type="ARBA" id="ARBA00022692"/>
    </source>
</evidence>
<dbReference type="EMBL" id="JAPNKE010000002">
    <property type="protein sequence ID" value="MCY1013198.1"/>
    <property type="molecule type" value="Genomic_DNA"/>
</dbReference>
<dbReference type="InterPro" id="IPR001173">
    <property type="entry name" value="Glyco_trans_2-like"/>
</dbReference>
<dbReference type="GO" id="GO:0009103">
    <property type="term" value="P:lipopolysaccharide biosynthetic process"/>
    <property type="evidence" value="ECO:0007669"/>
    <property type="project" value="UniProtKB-KW"/>
</dbReference>
<feature type="domain" description="Glycosyltransferase 2-like" evidence="10">
    <location>
        <begin position="8"/>
        <end position="168"/>
    </location>
</feature>
<evidence type="ECO:0000256" key="8">
    <source>
        <dbReference type="SAM" id="MobiDB-lite"/>
    </source>
</evidence>
<keyword evidence="7 9" id="KW-0472">Membrane</keyword>
<dbReference type="CDD" id="cd04187">
    <property type="entry name" value="DPM1_like_bac"/>
    <property type="match status" value="1"/>
</dbReference>
<organism evidence="11 12">
    <name type="scientific">Nannocystis pusilla</name>
    <dbReference type="NCBI Taxonomy" id="889268"/>
    <lineage>
        <taxon>Bacteria</taxon>
        <taxon>Pseudomonadati</taxon>
        <taxon>Myxococcota</taxon>
        <taxon>Polyangia</taxon>
        <taxon>Nannocystales</taxon>
        <taxon>Nannocystaceae</taxon>
        <taxon>Nannocystis</taxon>
    </lineage>
</organism>
<sequence>MSHQPYISILIPLYDELRSIPEMHSQVTDACVRLGRSYEILWIDDGSRDGSAHALDDLAARDPRTRVVHFRRNFGKSSALAAGFERVRGQIVVTMDADLQDDPAMIDDFVKRIEAGADLVSGWKKRRHDPLDKTLPSRLFNAVVSRLSGVRLHDFNCGFKAYRADCVRELAVYGGFHRFLPVLAHHKGFRVEELIVKHRARKHGKSKYGVKRMFDGFMDLLTVLLVTRYRTRPLHFFGIPGMVLGGLGVLILIYLSFLWLFGYAIGERPLLTLGVLLTIVAMQFIGVGLLGELLVRTTIRSQEVFSIRDEREAPAATRAAIYAQPSPQLGPSAPPMSGRELPVSAAEEISEDARTVTVAGKPNQPSPPSPAARR</sequence>
<accession>A0A9X3J4I4</accession>
<dbReference type="PANTHER" id="PTHR48090">
    <property type="entry name" value="UNDECAPRENYL-PHOSPHATE 4-DEOXY-4-FORMAMIDO-L-ARABINOSE TRANSFERASE-RELATED"/>
    <property type="match status" value="1"/>
</dbReference>
<evidence type="ECO:0000256" key="1">
    <source>
        <dbReference type="ARBA" id="ARBA00022475"/>
    </source>
</evidence>
<evidence type="ECO:0000313" key="12">
    <source>
        <dbReference type="Proteomes" id="UP001150924"/>
    </source>
</evidence>
<keyword evidence="2" id="KW-0328">Glycosyltransferase</keyword>
<comment type="caution">
    <text evidence="11">The sequence shown here is derived from an EMBL/GenBank/DDBJ whole genome shotgun (WGS) entry which is preliminary data.</text>
</comment>
<dbReference type="Proteomes" id="UP001150924">
    <property type="component" value="Unassembled WGS sequence"/>
</dbReference>
<gene>
    <name evidence="11" type="ORF">OV079_48250</name>
</gene>
<dbReference type="InterPro" id="IPR050256">
    <property type="entry name" value="Glycosyltransferase_2"/>
</dbReference>
<keyword evidence="3" id="KW-0808">Transferase</keyword>